<keyword evidence="5" id="KW-0479">Metal-binding</keyword>
<dbReference type="GeneID" id="112056930"/>
<dbReference type="InterPro" id="IPR058353">
    <property type="entry name" value="DUF8040"/>
</dbReference>
<evidence type="ECO:0000256" key="5">
    <source>
        <dbReference type="ARBA" id="ARBA00022723"/>
    </source>
</evidence>
<dbReference type="RefSeq" id="XP_052745489.1">
    <property type="nucleotide sequence ID" value="XM_052889529.1"/>
</dbReference>
<dbReference type="OrthoDB" id="2668416at2759"/>
<dbReference type="RefSeq" id="XP_023953184.1">
    <property type="nucleotide sequence ID" value="XM_024097416.1"/>
</dbReference>
<dbReference type="PANTHER" id="PTHR22930:SF269">
    <property type="entry name" value="NUCLEASE HARBI1-LIKE PROTEIN"/>
    <property type="match status" value="1"/>
</dbReference>
<comment type="subcellular location">
    <subcellularLocation>
        <location evidence="2">Nucleus</location>
    </subcellularLocation>
</comment>
<dbReference type="InterPro" id="IPR045249">
    <property type="entry name" value="HARBI1-like"/>
</dbReference>
<evidence type="ECO:0000259" key="8">
    <source>
        <dbReference type="Pfam" id="PF13359"/>
    </source>
</evidence>
<evidence type="ECO:0000256" key="2">
    <source>
        <dbReference type="ARBA" id="ARBA00004123"/>
    </source>
</evidence>
<dbReference type="Proteomes" id="UP001652582">
    <property type="component" value="Chromosome 23"/>
</dbReference>
<dbReference type="Pfam" id="PF26138">
    <property type="entry name" value="DUF8040"/>
    <property type="match status" value="1"/>
</dbReference>
<keyword evidence="4" id="KW-0540">Nuclease</keyword>
<dbReference type="InterPro" id="IPR027806">
    <property type="entry name" value="HARBI1_dom"/>
</dbReference>
<gene>
    <name evidence="11" type="primary">LOC112056930</name>
    <name evidence="12" type="synonym">LOC128199401</name>
    <name evidence="13" type="synonym">LOC128199530</name>
</gene>
<dbReference type="GO" id="GO:0016787">
    <property type="term" value="F:hydrolase activity"/>
    <property type="evidence" value="ECO:0007669"/>
    <property type="project" value="UniProtKB-KW"/>
</dbReference>
<name>A0A6J1P5W1_BICAN</name>
<dbReference type="GO" id="GO:0004518">
    <property type="term" value="F:nuclease activity"/>
    <property type="evidence" value="ECO:0007669"/>
    <property type="project" value="UniProtKB-KW"/>
</dbReference>
<evidence type="ECO:0000313" key="11">
    <source>
        <dbReference type="RefSeq" id="XP_023953184.1"/>
    </source>
</evidence>
<evidence type="ECO:0000313" key="10">
    <source>
        <dbReference type="Proteomes" id="UP001652582"/>
    </source>
</evidence>
<evidence type="ECO:0000256" key="1">
    <source>
        <dbReference type="ARBA" id="ARBA00001968"/>
    </source>
</evidence>
<dbReference type="Pfam" id="PF13359">
    <property type="entry name" value="DDE_Tnp_4"/>
    <property type="match status" value="1"/>
</dbReference>
<comment type="cofactor">
    <cofactor evidence="1">
        <name>a divalent metal cation</name>
        <dbReference type="ChEBI" id="CHEBI:60240"/>
    </cofactor>
</comment>
<reference evidence="11" key="1">
    <citation type="submission" date="2025-04" db="UniProtKB">
        <authorList>
            <consortium name="RefSeq"/>
        </authorList>
    </citation>
    <scope>IDENTIFICATION</scope>
</reference>
<dbReference type="AlphaFoldDB" id="A0A6J1P5W1"/>
<comment type="similarity">
    <text evidence="3">Belongs to the HARBI1 family.</text>
</comment>
<feature type="domain" description="DUF8040" evidence="9">
    <location>
        <begin position="55"/>
        <end position="142"/>
    </location>
</feature>
<proteinExistence type="inferred from homology"/>
<sequence length="405" mass="47486">MRCVNRKLAVYRRYSTRMDAVVLYWYYRRRRKIRRYWQHPLMAQRSKEGAYSLLMSQLRGDESKFFNYFRMSMSTFDELLKLLEKDLKKQDTRWRKSICPEEKLAIFLRYAASGCSFKDLHYTYRVGVSTVSNIIKEVSRCIWNNLSVKFMRLPTSVDEWEQIASGFNKKANFPHCLGAVDGKHIRLKKPLNSGSLYINYKDFFSIILLAIVDSDYRFVYVSLGSYGKECDSSIFKETTFWKMMLDGSLQIPAPCPLTRDSETRVPYVVIGDEGFGLHENLLRPFGGTHLDKNKRIFNYRLTRARRYVECAFGILANKWRIFHRPLDIDKTTAVWTVKACTILHNFIRDKEGSNSDNNVSEEFSFENLPHEVRTRGGNTANLVRTEFVNYFMSKAGSVPWQDEAI</sequence>
<evidence type="ECO:0000256" key="6">
    <source>
        <dbReference type="ARBA" id="ARBA00022801"/>
    </source>
</evidence>
<evidence type="ECO:0000256" key="7">
    <source>
        <dbReference type="ARBA" id="ARBA00023242"/>
    </source>
</evidence>
<organism evidence="10 11">
    <name type="scientific">Bicyclus anynana</name>
    <name type="common">Squinting bush brown butterfly</name>
    <dbReference type="NCBI Taxonomy" id="110368"/>
    <lineage>
        <taxon>Eukaryota</taxon>
        <taxon>Metazoa</taxon>
        <taxon>Ecdysozoa</taxon>
        <taxon>Arthropoda</taxon>
        <taxon>Hexapoda</taxon>
        <taxon>Insecta</taxon>
        <taxon>Pterygota</taxon>
        <taxon>Neoptera</taxon>
        <taxon>Endopterygota</taxon>
        <taxon>Lepidoptera</taxon>
        <taxon>Glossata</taxon>
        <taxon>Ditrysia</taxon>
        <taxon>Papilionoidea</taxon>
        <taxon>Nymphalidae</taxon>
        <taxon>Satyrinae</taxon>
        <taxon>Satyrini</taxon>
        <taxon>Mycalesina</taxon>
        <taxon>Bicyclus</taxon>
    </lineage>
</organism>
<dbReference type="GO" id="GO:0005634">
    <property type="term" value="C:nucleus"/>
    <property type="evidence" value="ECO:0007669"/>
    <property type="project" value="UniProtKB-SubCell"/>
</dbReference>
<keyword evidence="10" id="KW-1185">Reference proteome</keyword>
<accession>A0A6J1P5W1</accession>
<evidence type="ECO:0000256" key="4">
    <source>
        <dbReference type="ARBA" id="ARBA00022722"/>
    </source>
</evidence>
<dbReference type="GO" id="GO:0046872">
    <property type="term" value="F:metal ion binding"/>
    <property type="evidence" value="ECO:0007669"/>
    <property type="project" value="UniProtKB-KW"/>
</dbReference>
<dbReference type="PANTHER" id="PTHR22930">
    <property type="match status" value="1"/>
</dbReference>
<evidence type="ECO:0000259" key="9">
    <source>
        <dbReference type="Pfam" id="PF26138"/>
    </source>
</evidence>
<dbReference type="Proteomes" id="UP001652582">
    <property type="component" value="Chromosome 26"/>
</dbReference>
<keyword evidence="7" id="KW-0539">Nucleus</keyword>
<evidence type="ECO:0000313" key="12">
    <source>
        <dbReference type="RefSeq" id="XP_052744682.1"/>
    </source>
</evidence>
<keyword evidence="6" id="KW-0378">Hydrolase</keyword>
<dbReference type="RefSeq" id="XP_052744682.1">
    <property type="nucleotide sequence ID" value="XM_052888722.1"/>
</dbReference>
<feature type="domain" description="DDE Tnp4" evidence="8">
    <location>
        <begin position="180"/>
        <end position="345"/>
    </location>
</feature>
<dbReference type="KEGG" id="bany:112056930"/>
<evidence type="ECO:0000256" key="3">
    <source>
        <dbReference type="ARBA" id="ARBA00006958"/>
    </source>
</evidence>
<evidence type="ECO:0000313" key="13">
    <source>
        <dbReference type="RefSeq" id="XP_052745489.1"/>
    </source>
</evidence>
<protein>
    <submittedName>
        <fullName evidence="11">Protein ANTAGONIST OF LIKE HETEROCHROMATIN PROTEIN 1-like</fullName>
    </submittedName>
    <submittedName>
        <fullName evidence="12">Uncharacterized protein LOC128199401</fullName>
    </submittedName>
    <submittedName>
        <fullName evidence="13">Uncharacterized protein LOC128199530</fullName>
    </submittedName>
</protein>